<evidence type="ECO:0000256" key="2">
    <source>
        <dbReference type="ARBA" id="ARBA00008929"/>
    </source>
</evidence>
<evidence type="ECO:0008006" key="10">
    <source>
        <dbReference type="Google" id="ProtNLM"/>
    </source>
</evidence>
<feature type="transmembrane region" description="Helical" evidence="7">
    <location>
        <begin position="274"/>
        <end position="297"/>
    </location>
</feature>
<reference evidence="8 9" key="1">
    <citation type="journal article" date="2016" name="Nat. Commun.">
        <title>Thousands of microbial genomes shed light on interconnected biogeochemical processes in an aquifer system.</title>
        <authorList>
            <person name="Anantharaman K."/>
            <person name="Brown C.T."/>
            <person name="Hug L.A."/>
            <person name="Sharon I."/>
            <person name="Castelle C.J."/>
            <person name="Probst A.J."/>
            <person name="Thomas B.C."/>
            <person name="Singh A."/>
            <person name="Wilkins M.J."/>
            <person name="Karaoz U."/>
            <person name="Brodie E.L."/>
            <person name="Williams K.H."/>
            <person name="Hubbard S.S."/>
            <person name="Banfield J.F."/>
        </authorList>
    </citation>
    <scope>NUCLEOTIDE SEQUENCE [LARGE SCALE GENOMIC DNA]</scope>
</reference>
<evidence type="ECO:0000256" key="3">
    <source>
        <dbReference type="ARBA" id="ARBA00022475"/>
    </source>
</evidence>
<keyword evidence="5 7" id="KW-1133">Transmembrane helix</keyword>
<organism evidence="8 9">
    <name type="scientific">Candidatus Muproteobacteria bacterium RBG_16_65_34</name>
    <dbReference type="NCBI Taxonomy" id="1817760"/>
    <lineage>
        <taxon>Bacteria</taxon>
        <taxon>Pseudomonadati</taxon>
        <taxon>Pseudomonadota</taxon>
        <taxon>Candidatus Muproteobacteria</taxon>
    </lineage>
</organism>
<dbReference type="InterPro" id="IPR005614">
    <property type="entry name" value="NrfD-like"/>
</dbReference>
<accession>A0A1F6TQW9</accession>
<dbReference type="AlphaFoldDB" id="A0A1F6TQW9"/>
<dbReference type="GO" id="GO:0005886">
    <property type="term" value="C:plasma membrane"/>
    <property type="evidence" value="ECO:0007669"/>
    <property type="project" value="UniProtKB-SubCell"/>
</dbReference>
<dbReference type="PANTHER" id="PTHR34856">
    <property type="entry name" value="PROTEIN NRFD"/>
    <property type="match status" value="1"/>
</dbReference>
<evidence type="ECO:0000313" key="8">
    <source>
        <dbReference type="EMBL" id="OGI47524.1"/>
    </source>
</evidence>
<feature type="transmembrane region" description="Helical" evidence="7">
    <location>
        <begin position="309"/>
        <end position="334"/>
    </location>
</feature>
<comment type="similarity">
    <text evidence="2">Belongs to the NrfD family.</text>
</comment>
<evidence type="ECO:0000256" key="1">
    <source>
        <dbReference type="ARBA" id="ARBA00004651"/>
    </source>
</evidence>
<gene>
    <name evidence="8" type="ORF">A2151_06410</name>
</gene>
<name>A0A1F6TQW9_9PROT</name>
<dbReference type="Gene3D" id="1.20.1630.10">
    <property type="entry name" value="Formate dehydrogenase/DMSO reductase domain"/>
    <property type="match status" value="1"/>
</dbReference>
<dbReference type="Pfam" id="PF03916">
    <property type="entry name" value="NrfD"/>
    <property type="match status" value="1"/>
</dbReference>
<feature type="transmembrane region" description="Helical" evidence="7">
    <location>
        <begin position="130"/>
        <end position="150"/>
    </location>
</feature>
<evidence type="ECO:0000256" key="5">
    <source>
        <dbReference type="ARBA" id="ARBA00022989"/>
    </source>
</evidence>
<dbReference type="STRING" id="1817760.A2151_06410"/>
<feature type="transmembrane region" description="Helical" evidence="7">
    <location>
        <begin position="55"/>
        <end position="78"/>
    </location>
</feature>
<comment type="caution">
    <text evidence="8">The sequence shown here is derived from an EMBL/GenBank/DDBJ whole genome shotgun (WGS) entry which is preliminary data.</text>
</comment>
<dbReference type="EMBL" id="MFSU01000053">
    <property type="protein sequence ID" value="OGI47524.1"/>
    <property type="molecule type" value="Genomic_DNA"/>
</dbReference>
<evidence type="ECO:0000313" key="9">
    <source>
        <dbReference type="Proteomes" id="UP000178885"/>
    </source>
</evidence>
<protein>
    <recommendedName>
        <fullName evidence="10">Polysulfide reductase</fullName>
    </recommendedName>
</protein>
<evidence type="ECO:0000256" key="4">
    <source>
        <dbReference type="ARBA" id="ARBA00022692"/>
    </source>
</evidence>
<evidence type="ECO:0000256" key="7">
    <source>
        <dbReference type="SAM" id="Phobius"/>
    </source>
</evidence>
<comment type="subcellular location">
    <subcellularLocation>
        <location evidence="1">Cell membrane</location>
        <topology evidence="1">Multi-pass membrane protein</topology>
    </subcellularLocation>
</comment>
<feature type="transmembrane region" description="Helical" evidence="7">
    <location>
        <begin position="162"/>
        <end position="186"/>
    </location>
</feature>
<evidence type="ECO:0000256" key="6">
    <source>
        <dbReference type="ARBA" id="ARBA00023136"/>
    </source>
</evidence>
<feature type="transmembrane region" description="Helical" evidence="7">
    <location>
        <begin position="198"/>
        <end position="222"/>
    </location>
</feature>
<keyword evidence="4 7" id="KW-0812">Transmembrane</keyword>
<feature type="transmembrane region" description="Helical" evidence="7">
    <location>
        <begin position="90"/>
        <end position="110"/>
    </location>
</feature>
<keyword evidence="3" id="KW-1003">Cell membrane</keyword>
<feature type="transmembrane region" description="Helical" evidence="7">
    <location>
        <begin position="354"/>
        <end position="371"/>
    </location>
</feature>
<sequence>MATQASFKGPVNTVFAAAAIGVGVSLAIVAVALFTRGHAAFNTTSQGPLSWGLPIVTYDYFLLASTGLAFVASLALAFGVRDFYPIARRCVWLALATAAAAVVALTLELGHPLRAFWAIPLSFQYLSPLFWKPFFIAAYGVLLLVVFNRMTRPGWDYAANRGLGVALFVAAVAVALNAGAVFGMMAMRPFWYGPLIPVYFLAESFLSGVAFAMLVTYLAYGLDPKAMPDKARALLTGAMPGIFAAALAVVIAMVGSRAVTGLWSNAEGLQAFDWMVGSPLFHLELWVGLVLPLVLMLRPGSRNQPSMQLAAAVLVLVALFIGRYEFVIGGQVVPLFKGSWVPGFVRYTPSLTEWMLLLLALSVAFAVYAFGEKRFDLSATPGEKR</sequence>
<keyword evidence="6 7" id="KW-0472">Membrane</keyword>
<feature type="transmembrane region" description="Helical" evidence="7">
    <location>
        <begin position="12"/>
        <end position="35"/>
    </location>
</feature>
<dbReference type="Proteomes" id="UP000178885">
    <property type="component" value="Unassembled WGS sequence"/>
</dbReference>
<feature type="transmembrane region" description="Helical" evidence="7">
    <location>
        <begin position="234"/>
        <end position="254"/>
    </location>
</feature>
<dbReference type="InterPro" id="IPR052049">
    <property type="entry name" value="Electron_transfer_protein"/>
</dbReference>
<dbReference type="PANTHER" id="PTHR34856:SF2">
    <property type="entry name" value="PROTEIN NRFD"/>
    <property type="match status" value="1"/>
</dbReference>
<proteinExistence type="inferred from homology"/>